<dbReference type="EMBL" id="BTRK01000006">
    <property type="protein sequence ID" value="GMR60363.1"/>
    <property type="molecule type" value="Genomic_DNA"/>
</dbReference>
<accession>A0AAN5DB84</accession>
<feature type="non-terminal residue" evidence="2">
    <location>
        <position position="303"/>
    </location>
</feature>
<reference evidence="3" key="1">
    <citation type="submission" date="2022-10" db="EMBL/GenBank/DDBJ databases">
        <title>Genome assembly of Pristionchus species.</title>
        <authorList>
            <person name="Yoshida K."/>
            <person name="Sommer R.J."/>
        </authorList>
    </citation>
    <scope>NUCLEOTIDE SEQUENCE [LARGE SCALE GENOMIC DNA]</scope>
    <source>
        <strain evidence="3">RS5460</strain>
    </source>
</reference>
<gene>
    <name evidence="2" type="ORF">PMAYCL1PPCAC_30556</name>
</gene>
<organism evidence="2 3">
    <name type="scientific">Pristionchus mayeri</name>
    <dbReference type="NCBI Taxonomy" id="1317129"/>
    <lineage>
        <taxon>Eukaryota</taxon>
        <taxon>Metazoa</taxon>
        <taxon>Ecdysozoa</taxon>
        <taxon>Nematoda</taxon>
        <taxon>Chromadorea</taxon>
        <taxon>Rhabditida</taxon>
        <taxon>Rhabditina</taxon>
        <taxon>Diplogasteromorpha</taxon>
        <taxon>Diplogasteroidea</taxon>
        <taxon>Neodiplogasteridae</taxon>
        <taxon>Pristionchus</taxon>
    </lineage>
</organism>
<evidence type="ECO:0000313" key="2">
    <source>
        <dbReference type="EMBL" id="GMR60363.1"/>
    </source>
</evidence>
<name>A0AAN5DB84_9BILA</name>
<feature type="region of interest" description="Disordered" evidence="1">
    <location>
        <begin position="1"/>
        <end position="40"/>
    </location>
</feature>
<protein>
    <submittedName>
        <fullName evidence="2">Uncharacterized protein</fullName>
    </submittedName>
</protein>
<sequence length="303" mass="33241">MSAPSTTRRVEAAMGRASKRLLLSPPSKRRLSPPSDLVRSPMGSTIIDKKLILETIFSNEGTDVDMPLTSRHESVADLKGIVIVEKKAEYSSDTMDPVPRPPLPKASHHSSRSFTGRSFLPPISSDRTTFRAPTRSLRASNISLPTIRRGHGKEGHHSNDSSSATSSDFPTPPVASSLREMRRASQVSTIRRKIRHRQGPDFQSQADLRSIGRGERAGGTSRSADDLCDECSGSRLYEFELRSSACFQKSSRTEKSSRGGAARHSSLLSLRSGHTLSSAEMSPYLGRDPTLPPKENLWWGHVP</sequence>
<keyword evidence="3" id="KW-1185">Reference proteome</keyword>
<feature type="region of interest" description="Disordered" evidence="1">
    <location>
        <begin position="90"/>
        <end position="227"/>
    </location>
</feature>
<evidence type="ECO:0000313" key="3">
    <source>
        <dbReference type="Proteomes" id="UP001328107"/>
    </source>
</evidence>
<feature type="region of interest" description="Disordered" evidence="1">
    <location>
        <begin position="248"/>
        <end position="303"/>
    </location>
</feature>
<evidence type="ECO:0000256" key="1">
    <source>
        <dbReference type="SAM" id="MobiDB-lite"/>
    </source>
</evidence>
<dbReference type="Proteomes" id="UP001328107">
    <property type="component" value="Unassembled WGS sequence"/>
</dbReference>
<dbReference type="AlphaFoldDB" id="A0AAN5DB84"/>
<comment type="caution">
    <text evidence="2">The sequence shown here is derived from an EMBL/GenBank/DDBJ whole genome shotgun (WGS) entry which is preliminary data.</text>
</comment>
<proteinExistence type="predicted"/>
<feature type="compositionally biased region" description="Low complexity" evidence="1">
    <location>
        <begin position="260"/>
        <end position="278"/>
    </location>
</feature>